<protein>
    <submittedName>
        <fullName evidence="2">Glyoxalase-like domain-containing protein</fullName>
    </submittedName>
</protein>
<dbReference type="AlphaFoldDB" id="A0A1H6AV93"/>
<accession>A0A1H6AV93</accession>
<reference evidence="2 3" key="1">
    <citation type="submission" date="2016-10" db="EMBL/GenBank/DDBJ databases">
        <authorList>
            <person name="de Groot N.N."/>
        </authorList>
    </citation>
    <scope>NUCLEOTIDE SEQUENCE [LARGE SCALE GENOMIC DNA]</scope>
    <source>
        <strain evidence="2 3">DSM 26656</strain>
    </source>
</reference>
<evidence type="ECO:0000313" key="3">
    <source>
        <dbReference type="Proteomes" id="UP000236743"/>
    </source>
</evidence>
<dbReference type="InterPro" id="IPR025870">
    <property type="entry name" value="Glyoxalase-like_dom"/>
</dbReference>
<sequence length="212" mass="23551">MLKLDHLTVIAPTLAEGRDHVRACLDIDVPFGQRHAYMGTYNHLLQLGGSVYLEIVALDPDAGHPGRARWFGLDDQKRVRREWDAGCRLRGWVAGTDDMDGLLKDRENVFGRKVSLPINDPSFHFAIPDDGSLPFGGAAPSIIDRRGTPRSMAAIADRGARLREFSLEHPDAALIVALLQDLVIDRPPIVIWGAELRYRAQIETPGGLRELF</sequence>
<name>A0A1H6AV93_9HYPH</name>
<evidence type="ECO:0000259" key="1">
    <source>
        <dbReference type="Pfam" id="PF13468"/>
    </source>
</evidence>
<dbReference type="InterPro" id="IPR029068">
    <property type="entry name" value="Glyas_Bleomycin-R_OHBP_Dase"/>
</dbReference>
<evidence type="ECO:0000313" key="2">
    <source>
        <dbReference type="EMBL" id="SEG52170.1"/>
    </source>
</evidence>
<gene>
    <name evidence="2" type="ORF">SAMN04488115_106152</name>
</gene>
<organism evidence="2 3">
    <name type="scientific">Bosea lathyri</name>
    <dbReference type="NCBI Taxonomy" id="1036778"/>
    <lineage>
        <taxon>Bacteria</taxon>
        <taxon>Pseudomonadati</taxon>
        <taxon>Pseudomonadota</taxon>
        <taxon>Alphaproteobacteria</taxon>
        <taxon>Hyphomicrobiales</taxon>
        <taxon>Boseaceae</taxon>
        <taxon>Bosea</taxon>
    </lineage>
</organism>
<dbReference type="OrthoDB" id="8451710at2"/>
<proteinExistence type="predicted"/>
<dbReference type="Proteomes" id="UP000236743">
    <property type="component" value="Unassembled WGS sequence"/>
</dbReference>
<dbReference type="Gene3D" id="3.10.180.10">
    <property type="entry name" value="2,3-Dihydroxybiphenyl 1,2-Dioxygenase, domain 1"/>
    <property type="match status" value="1"/>
</dbReference>
<dbReference type="RefSeq" id="WP_103873435.1">
    <property type="nucleotide sequence ID" value="NZ_FNUY01000006.1"/>
</dbReference>
<dbReference type="EMBL" id="FNUY01000006">
    <property type="protein sequence ID" value="SEG52170.1"/>
    <property type="molecule type" value="Genomic_DNA"/>
</dbReference>
<feature type="domain" description="Glyoxalase-like" evidence="1">
    <location>
        <begin position="4"/>
        <end position="182"/>
    </location>
</feature>
<dbReference type="Pfam" id="PF13468">
    <property type="entry name" value="Glyoxalase_3"/>
    <property type="match status" value="1"/>
</dbReference>
<keyword evidence="3" id="KW-1185">Reference proteome</keyword>